<dbReference type="Proteomes" id="UP001154266">
    <property type="component" value="Unassembled WGS sequence"/>
</dbReference>
<dbReference type="PANTHER" id="PTHR37042:SF4">
    <property type="entry name" value="OUTER MEMBRANE PROTEIN RV1973"/>
    <property type="match status" value="1"/>
</dbReference>
<organism evidence="4 5">
    <name type="scientific">Mycolicibacterium gadium</name>
    <name type="common">Mycobacterium gadium</name>
    <dbReference type="NCBI Taxonomy" id="1794"/>
    <lineage>
        <taxon>Bacteria</taxon>
        <taxon>Bacillati</taxon>
        <taxon>Actinomycetota</taxon>
        <taxon>Actinomycetes</taxon>
        <taxon>Mycobacteriales</taxon>
        <taxon>Mycobacteriaceae</taxon>
        <taxon>Mycolicibacterium</taxon>
    </lineage>
</organism>
<keyword evidence="5" id="KW-1185">Reference proteome</keyword>
<dbReference type="RefSeq" id="WP_149383898.1">
    <property type="nucleotide sequence ID" value="NZ_JAKZMO010000003.1"/>
</dbReference>
<reference evidence="4" key="1">
    <citation type="journal article" date="2023" name="Environ. Microbiol.">
        <title>The 2-methylpropene degradation pathway in Mycobacteriaceae family strains.</title>
        <authorList>
            <person name="Helbich S."/>
            <person name="Barrantes I."/>
            <person name="Dos Anjos Borges L.G."/>
            <person name="Pieper D.H."/>
            <person name="Vainshtein Y."/>
            <person name="Sohn K."/>
            <person name="Engesser K.H."/>
        </authorList>
    </citation>
    <scope>NUCLEOTIDE SEQUENCE</scope>
    <source>
        <strain evidence="4">IBE100</strain>
    </source>
</reference>
<proteinExistence type="predicted"/>
<keyword evidence="3" id="KW-1133">Transmembrane helix</keyword>
<protein>
    <submittedName>
        <fullName evidence="4">Mammalian cell entry protein</fullName>
    </submittedName>
</protein>
<dbReference type="EMBL" id="JAKZMO010000003">
    <property type="protein sequence ID" value="MDG5481983.1"/>
    <property type="molecule type" value="Genomic_DNA"/>
</dbReference>
<feature type="transmembrane region" description="Helical" evidence="3">
    <location>
        <begin position="39"/>
        <end position="60"/>
    </location>
</feature>
<keyword evidence="2 3" id="KW-0472">Membrane</keyword>
<evidence type="ECO:0000313" key="5">
    <source>
        <dbReference type="Proteomes" id="UP001154266"/>
    </source>
</evidence>
<evidence type="ECO:0000256" key="2">
    <source>
        <dbReference type="ARBA" id="ARBA00023136"/>
    </source>
</evidence>
<evidence type="ECO:0000313" key="4">
    <source>
        <dbReference type="EMBL" id="MDG5481983.1"/>
    </source>
</evidence>
<comment type="subcellular location">
    <subcellularLocation>
        <location evidence="1">Membrane</location>
    </subcellularLocation>
</comment>
<gene>
    <name evidence="4" type="ORF">MNO81_04145</name>
</gene>
<name>A0ABT6GKR0_MYCGU</name>
<evidence type="ECO:0000256" key="1">
    <source>
        <dbReference type="ARBA" id="ARBA00004370"/>
    </source>
</evidence>
<sequence length="194" mass="21647">MSPRRKFDPGSDTDFWSLHLDSPTSVPVVRRPRRRGFELVAIFAAITSAAAIIFCTQVLISHQKHWRTTIDDAAALGFVHSFMTEFTSPDPFHANDYTDRISTYATGDFAEQYRANQNQILVEVARAEPTTGTVLDAGVSRRNDDGSIDVLVVTKFTSQAPDGTLLAERANRWVVTATKEGDRQWKISSLIPMM</sequence>
<evidence type="ECO:0000256" key="3">
    <source>
        <dbReference type="SAM" id="Phobius"/>
    </source>
</evidence>
<keyword evidence="3" id="KW-0812">Transmembrane</keyword>
<dbReference type="PANTHER" id="PTHR37042">
    <property type="entry name" value="OUTER MEMBRANE PROTEIN RV1973"/>
    <property type="match status" value="1"/>
</dbReference>
<comment type="caution">
    <text evidence="4">The sequence shown here is derived from an EMBL/GenBank/DDBJ whole genome shotgun (WGS) entry which is preliminary data.</text>
</comment>
<accession>A0ABT6GKR0</accession>